<dbReference type="InterPro" id="IPR029058">
    <property type="entry name" value="AB_hydrolase_fold"/>
</dbReference>
<dbReference type="AlphaFoldDB" id="A0A2T4U0S2"/>
<dbReference type="PRINTS" id="PR00412">
    <property type="entry name" value="EPOXHYDRLASE"/>
</dbReference>
<proteinExistence type="predicted"/>
<organism evidence="2 3">
    <name type="scientific">Candidatus Methylomirabilis limnetica</name>
    <dbReference type="NCBI Taxonomy" id="2033718"/>
    <lineage>
        <taxon>Bacteria</taxon>
        <taxon>Candidatus Methylomirabilota</taxon>
        <taxon>Candidatus Methylomirabilia</taxon>
        <taxon>Candidatus Methylomirabilales</taxon>
        <taxon>Candidatus Methylomirabilaceae</taxon>
        <taxon>Candidatus Methylomirabilis</taxon>
    </lineage>
</organism>
<dbReference type="Pfam" id="PF00561">
    <property type="entry name" value="Abhydrolase_1"/>
    <property type="match status" value="1"/>
</dbReference>
<dbReference type="PANTHER" id="PTHR46438">
    <property type="entry name" value="ALPHA/BETA-HYDROLASES SUPERFAMILY PROTEIN"/>
    <property type="match status" value="1"/>
</dbReference>
<reference evidence="3" key="2">
    <citation type="journal article" date="2018" name="Environ. Microbiol.">
        <title>Bloom of a denitrifying methanotroph, 'Candidatus Methylomirabilis limnetica', in a deep stratified lake.</title>
        <authorList>
            <person name="Graf J.S."/>
            <person name="Mayr M.J."/>
            <person name="Marchant H.K."/>
            <person name="Tienken D."/>
            <person name="Hach P.F."/>
            <person name="Brand A."/>
            <person name="Schubert C.J."/>
            <person name="Kuypers M.M."/>
            <person name="Milucka J."/>
        </authorList>
    </citation>
    <scope>NUCLEOTIDE SEQUENCE [LARGE SCALE GENOMIC DNA]</scope>
    <source>
        <strain evidence="3">Zug</strain>
    </source>
</reference>
<evidence type="ECO:0000313" key="3">
    <source>
        <dbReference type="Proteomes" id="UP000241436"/>
    </source>
</evidence>
<dbReference type="Gene3D" id="3.40.50.1820">
    <property type="entry name" value="alpha/beta hydrolase"/>
    <property type="match status" value="1"/>
</dbReference>
<evidence type="ECO:0000259" key="1">
    <source>
        <dbReference type="Pfam" id="PF00561"/>
    </source>
</evidence>
<dbReference type="RefSeq" id="WP_107561127.1">
    <property type="nucleotide sequence ID" value="NZ_NVQC01000009.1"/>
</dbReference>
<dbReference type="OrthoDB" id="6191536at2"/>
<dbReference type="EMBL" id="NVQC01000009">
    <property type="protein sequence ID" value="PTL36964.1"/>
    <property type="molecule type" value="Genomic_DNA"/>
</dbReference>
<gene>
    <name evidence="2" type="ORF">CLG94_01455</name>
</gene>
<dbReference type="InterPro" id="IPR000073">
    <property type="entry name" value="AB_hydrolase_1"/>
</dbReference>
<feature type="domain" description="AB hydrolase-1" evidence="1">
    <location>
        <begin position="39"/>
        <end position="277"/>
    </location>
</feature>
<dbReference type="PRINTS" id="PR00111">
    <property type="entry name" value="ABHYDROLASE"/>
</dbReference>
<sequence length="302" mass="34044">MANVLVRPTTFDWNPALELRLAGIDGGEIFYAVAGEGAPVLLLHGFGGEIWMWERQVEAMSKRYRLYIPDLLGYGYSDRPKVDYTPSLFVDTIRQFMDQIGVSRASLIGNSMGAGIAWAFALTYPTRVDKLILIDGIPPHVVPAVRSRLLRWFLAIRHIPLLPYLALALRTRLMVRAELMEAIYDDRLVTDMVVERQHQISRIEGTARVMASTVRYADGVARYADALETLRKPTLIIWGEQDELFPVAVGSQLHASIRDSELVVIKDSGHMVMWEKPDETNQAILEFLGRPPERSCTGIPPR</sequence>
<name>A0A2T4U0S2_9BACT</name>
<dbReference type="GO" id="GO:0003824">
    <property type="term" value="F:catalytic activity"/>
    <property type="evidence" value="ECO:0007669"/>
    <property type="project" value="InterPro"/>
</dbReference>
<evidence type="ECO:0000313" key="2">
    <source>
        <dbReference type="EMBL" id="PTL36964.1"/>
    </source>
</evidence>
<dbReference type="Proteomes" id="UP000241436">
    <property type="component" value="Unassembled WGS sequence"/>
</dbReference>
<dbReference type="InterPro" id="IPR000639">
    <property type="entry name" value="Epox_hydrolase-like"/>
</dbReference>
<keyword evidence="3" id="KW-1185">Reference proteome</keyword>
<comment type="caution">
    <text evidence="2">The sequence shown here is derived from an EMBL/GenBank/DDBJ whole genome shotgun (WGS) entry which is preliminary data.</text>
</comment>
<accession>A0A2T4U0S2</accession>
<dbReference type="SUPFAM" id="SSF53474">
    <property type="entry name" value="alpha/beta-Hydrolases"/>
    <property type="match status" value="1"/>
</dbReference>
<protein>
    <recommendedName>
        <fullName evidence="1">AB hydrolase-1 domain-containing protein</fullName>
    </recommendedName>
</protein>
<reference evidence="2 3" key="1">
    <citation type="submission" date="2017-09" db="EMBL/GenBank/DDBJ databases">
        <title>Bloom of a denitrifying methanotroph, Candidatus Methylomirabilis limnetica, in a deep stratified lake.</title>
        <authorList>
            <person name="Graf J.S."/>
            <person name="Marchant H.K."/>
            <person name="Tienken D."/>
            <person name="Hach P.F."/>
            <person name="Brand A."/>
            <person name="Schubert C.J."/>
            <person name="Kuypers M.M."/>
            <person name="Milucka J."/>
        </authorList>
    </citation>
    <scope>NUCLEOTIDE SEQUENCE [LARGE SCALE GENOMIC DNA]</scope>
    <source>
        <strain evidence="2 3">Zug</strain>
    </source>
</reference>